<dbReference type="AlphaFoldDB" id="X1LTZ9"/>
<gene>
    <name evidence="1" type="ORF">S06H3_17263</name>
</gene>
<feature type="non-terminal residue" evidence="1">
    <location>
        <position position="1"/>
    </location>
</feature>
<proteinExistence type="predicted"/>
<protein>
    <submittedName>
        <fullName evidence="1">Uncharacterized protein</fullName>
    </submittedName>
</protein>
<dbReference type="EMBL" id="BARV01008616">
    <property type="protein sequence ID" value="GAI05885.1"/>
    <property type="molecule type" value="Genomic_DNA"/>
</dbReference>
<sequence>DGYDDDTNGAVVAYDEPDFDAGEHFLETTIVHGGNQSMPFFYDNNMKYSEAERPLVSGRDWTRDGVIDLSLWFRGNPPYASSFIEAPVGTYTITGSGADIWADSDEFHFAFKQVTGV</sequence>
<evidence type="ECO:0000313" key="1">
    <source>
        <dbReference type="EMBL" id="GAI05885.1"/>
    </source>
</evidence>
<reference evidence="1" key="1">
    <citation type="journal article" date="2014" name="Front. Microbiol.">
        <title>High frequency of phylogenetically diverse reductive dehalogenase-homologous genes in deep subseafloor sedimentary metagenomes.</title>
        <authorList>
            <person name="Kawai M."/>
            <person name="Futagami T."/>
            <person name="Toyoda A."/>
            <person name="Takaki Y."/>
            <person name="Nishi S."/>
            <person name="Hori S."/>
            <person name="Arai W."/>
            <person name="Tsubouchi T."/>
            <person name="Morono Y."/>
            <person name="Uchiyama I."/>
            <person name="Ito T."/>
            <person name="Fujiyama A."/>
            <person name="Inagaki F."/>
            <person name="Takami H."/>
        </authorList>
    </citation>
    <scope>NUCLEOTIDE SEQUENCE</scope>
    <source>
        <strain evidence="1">Expedition CK06-06</strain>
    </source>
</reference>
<name>X1LTZ9_9ZZZZ</name>
<comment type="caution">
    <text evidence="1">The sequence shown here is derived from an EMBL/GenBank/DDBJ whole genome shotgun (WGS) entry which is preliminary data.</text>
</comment>
<organism evidence="1">
    <name type="scientific">marine sediment metagenome</name>
    <dbReference type="NCBI Taxonomy" id="412755"/>
    <lineage>
        <taxon>unclassified sequences</taxon>
        <taxon>metagenomes</taxon>
        <taxon>ecological metagenomes</taxon>
    </lineage>
</organism>
<accession>X1LTZ9</accession>